<dbReference type="InterPro" id="IPR027304">
    <property type="entry name" value="Trigger_fact/SurA_dom_sf"/>
</dbReference>
<gene>
    <name evidence="12" type="ORF">SAMN05421850_105151</name>
</gene>
<dbReference type="EMBL" id="FNEB01000005">
    <property type="protein sequence ID" value="SDI77819.1"/>
    <property type="molecule type" value="Genomic_DNA"/>
</dbReference>
<feature type="region of interest" description="Disordered" evidence="9">
    <location>
        <begin position="260"/>
        <end position="281"/>
    </location>
</feature>
<dbReference type="EC" id="5.2.1.8" evidence="3"/>
<organism evidence="12 13">
    <name type="scientific">Lutimaribacter saemankumensis</name>
    <dbReference type="NCBI Taxonomy" id="490829"/>
    <lineage>
        <taxon>Bacteria</taxon>
        <taxon>Pseudomonadati</taxon>
        <taxon>Pseudomonadota</taxon>
        <taxon>Alphaproteobacteria</taxon>
        <taxon>Rhodobacterales</taxon>
        <taxon>Roseobacteraceae</taxon>
        <taxon>Lutimaribacter</taxon>
    </lineage>
</organism>
<evidence type="ECO:0000256" key="9">
    <source>
        <dbReference type="SAM" id="MobiDB-lite"/>
    </source>
</evidence>
<dbReference type="Proteomes" id="UP000199340">
    <property type="component" value="Unassembled WGS sequence"/>
</dbReference>
<evidence type="ECO:0000313" key="12">
    <source>
        <dbReference type="EMBL" id="SDI77819.1"/>
    </source>
</evidence>
<evidence type="ECO:0000256" key="3">
    <source>
        <dbReference type="ARBA" id="ARBA00013194"/>
    </source>
</evidence>
<evidence type="ECO:0000256" key="1">
    <source>
        <dbReference type="ARBA" id="ARBA00000971"/>
    </source>
</evidence>
<dbReference type="InterPro" id="IPR046357">
    <property type="entry name" value="PPIase_dom_sf"/>
</dbReference>
<proteinExistence type="inferred from homology"/>
<evidence type="ECO:0000313" key="13">
    <source>
        <dbReference type="Proteomes" id="UP000199340"/>
    </source>
</evidence>
<dbReference type="PANTHER" id="PTHR47245:SF2">
    <property type="entry name" value="PEPTIDYL-PROLYL CIS-TRANS ISOMERASE HP_0175-RELATED"/>
    <property type="match status" value="1"/>
</dbReference>
<dbReference type="Pfam" id="PF00639">
    <property type="entry name" value="Rotamase"/>
    <property type="match status" value="1"/>
</dbReference>
<dbReference type="PANTHER" id="PTHR47245">
    <property type="entry name" value="PEPTIDYLPROLYL ISOMERASE"/>
    <property type="match status" value="1"/>
</dbReference>
<evidence type="ECO:0000256" key="6">
    <source>
        <dbReference type="ARBA" id="ARBA00030642"/>
    </source>
</evidence>
<evidence type="ECO:0000256" key="5">
    <source>
        <dbReference type="ARBA" id="ARBA00023110"/>
    </source>
</evidence>
<dbReference type="RefSeq" id="WP_090028769.1">
    <property type="nucleotide sequence ID" value="NZ_FNEB01000005.1"/>
</dbReference>
<comment type="similarity">
    <text evidence="2">Belongs to the PpiC/parvulin rotamase family.</text>
</comment>
<evidence type="ECO:0000259" key="11">
    <source>
        <dbReference type="PROSITE" id="PS50198"/>
    </source>
</evidence>
<dbReference type="PROSITE" id="PS01096">
    <property type="entry name" value="PPIC_PPIASE_1"/>
    <property type="match status" value="1"/>
</dbReference>
<accession>A0A1G8NC25</accession>
<dbReference type="AlphaFoldDB" id="A0A1G8NC25"/>
<dbReference type="InterPro" id="IPR050245">
    <property type="entry name" value="PrsA_foldase"/>
</dbReference>
<reference evidence="12 13" key="1">
    <citation type="submission" date="2016-10" db="EMBL/GenBank/DDBJ databases">
        <authorList>
            <person name="de Groot N.N."/>
        </authorList>
    </citation>
    <scope>NUCLEOTIDE SEQUENCE [LARGE SCALE GENOMIC DNA]</scope>
    <source>
        <strain evidence="12 13">DSM 28010</strain>
    </source>
</reference>
<dbReference type="PROSITE" id="PS50198">
    <property type="entry name" value="PPIC_PPIASE_2"/>
    <property type="match status" value="1"/>
</dbReference>
<dbReference type="GO" id="GO:0003755">
    <property type="term" value="F:peptidyl-prolyl cis-trans isomerase activity"/>
    <property type="evidence" value="ECO:0007669"/>
    <property type="project" value="UniProtKB-KW"/>
</dbReference>
<sequence>MPKRLTLAAATALALGLAMPVAAEETPTAETVVATVNGKDITLGHLILVRASLPQQYSQLPDEVLFDGILNQLVQQSVLAETIENTPRRVEIALENEQRQMLAAEAIDDLLAGAMTDEAVQAFYDENFANAEPEQEWNASHILVETEEAAAALAERARGGEDFAQLARDNSTGPSGPNGGELGWFSAGMMVPPFEEAVKSMEKEGVSDPVQTQFGWHVIRLNDTRQKDAPPLEEVRDQIEAQLQQQIVDAKVQELTDAANVERKDEGFDKSQLSNLGLLEK</sequence>
<evidence type="ECO:0000256" key="10">
    <source>
        <dbReference type="SAM" id="SignalP"/>
    </source>
</evidence>
<keyword evidence="5 8" id="KW-0697">Rotamase</keyword>
<keyword evidence="10" id="KW-0732">Signal</keyword>
<keyword evidence="8 12" id="KW-0413">Isomerase</keyword>
<dbReference type="STRING" id="490829.SAMN05421850_105151"/>
<evidence type="ECO:0000256" key="7">
    <source>
        <dbReference type="ARBA" id="ARBA00031484"/>
    </source>
</evidence>
<comment type="catalytic activity">
    <reaction evidence="1">
        <text>[protein]-peptidylproline (omega=180) = [protein]-peptidylproline (omega=0)</text>
        <dbReference type="Rhea" id="RHEA:16237"/>
        <dbReference type="Rhea" id="RHEA-COMP:10747"/>
        <dbReference type="Rhea" id="RHEA-COMP:10748"/>
        <dbReference type="ChEBI" id="CHEBI:83833"/>
        <dbReference type="ChEBI" id="CHEBI:83834"/>
        <dbReference type="EC" id="5.2.1.8"/>
    </reaction>
</comment>
<dbReference type="OrthoDB" id="14196at2"/>
<feature type="signal peptide" evidence="10">
    <location>
        <begin position="1"/>
        <end position="23"/>
    </location>
</feature>
<feature type="compositionally biased region" description="Basic and acidic residues" evidence="9">
    <location>
        <begin position="260"/>
        <end position="269"/>
    </location>
</feature>
<feature type="chain" id="PRO_5011438233" description="Parvulin-like PPIase" evidence="10">
    <location>
        <begin position="24"/>
        <end position="281"/>
    </location>
</feature>
<dbReference type="InterPro" id="IPR023058">
    <property type="entry name" value="PPIase_PpiC_CS"/>
</dbReference>
<keyword evidence="13" id="KW-1185">Reference proteome</keyword>
<protein>
    <recommendedName>
        <fullName evidence="4">Parvulin-like PPIase</fullName>
        <ecNumber evidence="3">5.2.1.8</ecNumber>
    </recommendedName>
    <alternativeName>
        <fullName evidence="6">Peptidyl-prolyl cis-trans isomerase plp</fullName>
    </alternativeName>
    <alternativeName>
        <fullName evidence="7">Rotamase plp</fullName>
    </alternativeName>
</protein>
<name>A0A1G8NC25_9RHOB</name>
<evidence type="ECO:0000256" key="8">
    <source>
        <dbReference type="PROSITE-ProRule" id="PRU00278"/>
    </source>
</evidence>
<dbReference type="SUPFAM" id="SSF54534">
    <property type="entry name" value="FKBP-like"/>
    <property type="match status" value="1"/>
</dbReference>
<dbReference type="InterPro" id="IPR000297">
    <property type="entry name" value="PPIase_PpiC"/>
</dbReference>
<dbReference type="Gene3D" id="3.10.50.40">
    <property type="match status" value="1"/>
</dbReference>
<evidence type="ECO:0000256" key="4">
    <source>
        <dbReference type="ARBA" id="ARBA00018370"/>
    </source>
</evidence>
<dbReference type="SUPFAM" id="SSF109998">
    <property type="entry name" value="Triger factor/SurA peptide-binding domain-like"/>
    <property type="match status" value="1"/>
</dbReference>
<evidence type="ECO:0000256" key="2">
    <source>
        <dbReference type="ARBA" id="ARBA00007656"/>
    </source>
</evidence>
<feature type="domain" description="PpiC" evidence="11">
    <location>
        <begin position="134"/>
        <end position="223"/>
    </location>
</feature>